<dbReference type="InterPro" id="IPR039847">
    <property type="entry name" value="Ubox5"/>
</dbReference>
<keyword evidence="4" id="KW-1185">Reference proteome</keyword>
<dbReference type="EMBL" id="OU015568">
    <property type="protein sequence ID" value="CAG5085989.1"/>
    <property type="molecule type" value="Genomic_DNA"/>
</dbReference>
<evidence type="ECO:0000313" key="3">
    <source>
        <dbReference type="EMBL" id="CAG5085989.1"/>
    </source>
</evidence>
<feature type="region of interest" description="Disordered" evidence="1">
    <location>
        <begin position="187"/>
        <end position="213"/>
    </location>
</feature>
<proteinExistence type="predicted"/>
<dbReference type="InterPro" id="IPR003613">
    <property type="entry name" value="Ubox_domain"/>
</dbReference>
<dbReference type="InterPro" id="IPR013083">
    <property type="entry name" value="Znf_RING/FYVE/PHD"/>
</dbReference>
<accession>A0ABN7RTV7</accession>
<evidence type="ECO:0000259" key="2">
    <source>
        <dbReference type="SMART" id="SM00504"/>
    </source>
</evidence>
<gene>
    <name evidence="3" type="ORF">OKIOD_LOCUS2635</name>
</gene>
<dbReference type="Proteomes" id="UP001158576">
    <property type="component" value="Chromosome PAR"/>
</dbReference>
<organism evidence="3 4">
    <name type="scientific">Oikopleura dioica</name>
    <name type="common">Tunicate</name>
    <dbReference type="NCBI Taxonomy" id="34765"/>
    <lineage>
        <taxon>Eukaryota</taxon>
        <taxon>Metazoa</taxon>
        <taxon>Chordata</taxon>
        <taxon>Tunicata</taxon>
        <taxon>Appendicularia</taxon>
        <taxon>Copelata</taxon>
        <taxon>Oikopleuridae</taxon>
        <taxon>Oikopleura</taxon>
    </lineage>
</organism>
<dbReference type="SUPFAM" id="SSF57850">
    <property type="entry name" value="RING/U-box"/>
    <property type="match status" value="1"/>
</dbReference>
<dbReference type="PANTHER" id="PTHR13492">
    <property type="entry name" value="RING FINGER PROTEIN 37"/>
    <property type="match status" value="1"/>
</dbReference>
<protein>
    <submittedName>
        <fullName evidence="3">Oidioi.mRNA.OKI2018_I69.PAR.g11077.t1.cds</fullName>
    </submittedName>
</protein>
<dbReference type="Pfam" id="PF04564">
    <property type="entry name" value="U-box"/>
    <property type="match status" value="1"/>
</dbReference>
<dbReference type="PANTHER" id="PTHR13492:SF2">
    <property type="entry name" value="RING FINGER PROTEIN 37"/>
    <property type="match status" value="1"/>
</dbReference>
<name>A0ABN7RTV7_OIKDI</name>
<sequence>MKLLNSQLDITFENPGKDDALAKFQDSFSSGPVYFEHYIRSPATFTIKAPLPMIFKGINIKASNCILKLDISSEGKVFKNLSTLTFRGSGQNYSLHKSNEKVFKPRWTSQILPTRFSFKFVKLRFRFVKMLAGGVLGLEVLQIFGDRFSANSISMRTLGRQVDWKSEQKCPVEDSISEKPKIRAFFGSYDNEEKKGPPKESDAEEEASTSQSLKFPHRIPISERKLPPWAIDSVTCLQMVHPVLLPSGYWVDRSTLEKWKKESRLWSRPPSDPFTGIELPTFELPVDEARRQQIFDFVHSNSFTFSK</sequence>
<evidence type="ECO:0000256" key="1">
    <source>
        <dbReference type="SAM" id="MobiDB-lite"/>
    </source>
</evidence>
<feature type="compositionally biased region" description="Basic and acidic residues" evidence="1">
    <location>
        <begin position="191"/>
        <end position="201"/>
    </location>
</feature>
<evidence type="ECO:0000313" key="4">
    <source>
        <dbReference type="Proteomes" id="UP001158576"/>
    </source>
</evidence>
<dbReference type="InterPro" id="IPR039925">
    <property type="entry name" value="RNF37_RING-Ubox"/>
</dbReference>
<dbReference type="CDD" id="cd16660">
    <property type="entry name" value="RING-Ubox_RNF37"/>
    <property type="match status" value="1"/>
</dbReference>
<reference evidence="3 4" key="1">
    <citation type="submission" date="2021-04" db="EMBL/GenBank/DDBJ databases">
        <authorList>
            <person name="Bliznina A."/>
        </authorList>
    </citation>
    <scope>NUCLEOTIDE SEQUENCE [LARGE SCALE GENOMIC DNA]</scope>
</reference>
<feature type="domain" description="U-box" evidence="2">
    <location>
        <begin position="231"/>
        <end position="297"/>
    </location>
</feature>
<dbReference type="Gene3D" id="3.30.40.10">
    <property type="entry name" value="Zinc/RING finger domain, C3HC4 (zinc finger)"/>
    <property type="match status" value="1"/>
</dbReference>
<dbReference type="SMART" id="SM00504">
    <property type="entry name" value="Ubox"/>
    <property type="match status" value="1"/>
</dbReference>